<organism evidence="1">
    <name type="scientific">uncultured phototrophic eukaryote</name>
    <dbReference type="NCBI Taxonomy" id="172788"/>
    <lineage>
        <taxon>Eukaryota</taxon>
        <taxon>environmental samples</taxon>
    </lineage>
</organism>
<protein>
    <submittedName>
        <fullName evidence="1">Cobalamin acquisition protein 1</fullName>
    </submittedName>
</protein>
<feature type="non-terminal residue" evidence="1">
    <location>
        <position position="130"/>
    </location>
</feature>
<proteinExistence type="evidence at transcript level"/>
<dbReference type="EMBL" id="JX042626">
    <property type="protein sequence ID" value="AGG56698.1"/>
    <property type="molecule type" value="mRNA"/>
</dbReference>
<dbReference type="AlphaFoldDB" id="M4MB66"/>
<evidence type="ECO:0000313" key="1">
    <source>
        <dbReference type="EMBL" id="AGG56698.1"/>
    </source>
</evidence>
<feature type="non-terminal residue" evidence="1">
    <location>
        <position position="1"/>
    </location>
</feature>
<accession>M4MB66</accession>
<reference evidence="1" key="1">
    <citation type="journal article" date="2012" name="Proc. Natl. Acad. Sci. U.S.A.">
        <title>Influence of cobalamin scarcity on diatom molecular physiology and identification of a cobalamin acquisition protein.</title>
        <authorList>
            <person name="Bertrand E.M."/>
            <person name="Allen A.E."/>
            <person name="Dupont C.L."/>
            <person name="Norden-Krichmar T.M."/>
            <person name="Bai J."/>
            <person name="Valas R.E."/>
            <person name="Saito M.A."/>
        </authorList>
    </citation>
    <scope>NUCLEOTIDE SEQUENCE</scope>
</reference>
<gene>
    <name evidence="1" type="primary">CBA1</name>
</gene>
<name>M4MB66_9EUKA</name>
<sequence length="130" mass="14121">LELDDSNNNTISQQFVSVKSESVYDVTASGEGPWFESRIGEFDVILQDFCAAVKHTDEASQPHVRAYLRKVLPAGIEPQGDLGACPLSSIDDPWVSRASSCKDESAAPTIGFVNFHITLLFVIASSSLLF</sequence>